<dbReference type="Proteomes" id="UP000522333">
    <property type="component" value="Unassembled WGS sequence"/>
</dbReference>
<dbReference type="GO" id="GO:0051301">
    <property type="term" value="P:cell division"/>
    <property type="evidence" value="ECO:0007669"/>
    <property type="project" value="UniProtKB-KW"/>
</dbReference>
<protein>
    <submittedName>
        <fullName evidence="2">Cell division protein ZapB</fullName>
    </submittedName>
</protein>
<evidence type="ECO:0000256" key="1">
    <source>
        <dbReference type="SAM" id="Coils"/>
    </source>
</evidence>
<evidence type="ECO:0000313" key="3">
    <source>
        <dbReference type="Proteomes" id="UP000522333"/>
    </source>
</evidence>
<keyword evidence="1" id="KW-0175">Coiled coil</keyword>
<dbReference type="AlphaFoldDB" id="A0A848C9X6"/>
<sequence length="81" mass="9382">MEALEQLETQVLALLEQKAQLLAETRRLHSELEATIAAKMSLEEENRELRENLNKEEQVRGDAINRMDALLRLIQEHESAE</sequence>
<proteinExistence type="predicted"/>
<reference evidence="2 3" key="1">
    <citation type="submission" date="2020-04" db="EMBL/GenBank/DDBJ databases">
        <authorList>
            <person name="Hitch T.C.A."/>
            <person name="Wylensek D."/>
            <person name="Clavel T."/>
        </authorList>
    </citation>
    <scope>NUCLEOTIDE SEQUENCE [LARGE SCALE GENOMIC DNA]</scope>
    <source>
        <strain evidence="2 3">PG-251-APC-1</strain>
    </source>
</reference>
<comment type="caution">
    <text evidence="2">The sequence shown here is derived from an EMBL/GenBank/DDBJ whole genome shotgun (WGS) entry which is preliminary data.</text>
</comment>
<evidence type="ECO:0000313" key="2">
    <source>
        <dbReference type="EMBL" id="NME51455.1"/>
    </source>
</evidence>
<name>A0A848C9X6_9BACT</name>
<feature type="coiled-coil region" evidence="1">
    <location>
        <begin position="4"/>
        <end position="66"/>
    </location>
</feature>
<accession>A0A848C9X6</accession>
<organism evidence="2 3">
    <name type="scientific">Desulfovibrio piger</name>
    <dbReference type="NCBI Taxonomy" id="901"/>
    <lineage>
        <taxon>Bacteria</taxon>
        <taxon>Pseudomonadati</taxon>
        <taxon>Thermodesulfobacteriota</taxon>
        <taxon>Desulfovibrionia</taxon>
        <taxon>Desulfovibrionales</taxon>
        <taxon>Desulfovibrionaceae</taxon>
        <taxon>Desulfovibrio</taxon>
    </lineage>
</organism>
<dbReference type="GeneID" id="83731045"/>
<dbReference type="EMBL" id="JABAFY010000005">
    <property type="protein sequence ID" value="NME51455.1"/>
    <property type="molecule type" value="Genomic_DNA"/>
</dbReference>
<gene>
    <name evidence="2" type="ORF">HF854_02665</name>
</gene>
<keyword evidence="2" id="KW-0132">Cell division</keyword>
<dbReference type="RefSeq" id="WP_081446796.1">
    <property type="nucleotide sequence ID" value="NZ_CABKOD010000045.1"/>
</dbReference>
<keyword evidence="2" id="KW-0131">Cell cycle</keyword>